<dbReference type="RefSeq" id="XP_040737006.1">
    <property type="nucleotide sequence ID" value="XM_040881317.1"/>
</dbReference>
<organism evidence="1 2">
    <name type="scientific">Talaromyces amestolkiae</name>
    <dbReference type="NCBI Taxonomy" id="1196081"/>
    <lineage>
        <taxon>Eukaryota</taxon>
        <taxon>Fungi</taxon>
        <taxon>Dikarya</taxon>
        <taxon>Ascomycota</taxon>
        <taxon>Pezizomycotina</taxon>
        <taxon>Eurotiomycetes</taxon>
        <taxon>Eurotiomycetidae</taxon>
        <taxon>Eurotiales</taxon>
        <taxon>Trichocomaceae</taxon>
        <taxon>Talaromyces</taxon>
        <taxon>Talaromyces sect. Talaromyces</taxon>
    </lineage>
</organism>
<evidence type="ECO:0000313" key="2">
    <source>
        <dbReference type="Proteomes" id="UP000249363"/>
    </source>
</evidence>
<dbReference type="Proteomes" id="UP000249363">
    <property type="component" value="Unassembled WGS sequence"/>
</dbReference>
<dbReference type="STRING" id="1196081.A0A364L9J8"/>
<evidence type="ECO:0008006" key="3">
    <source>
        <dbReference type="Google" id="ProtNLM"/>
    </source>
</evidence>
<dbReference type="PANTHER" id="PTHR41677:SF1">
    <property type="entry name" value="FE2OG DIOXYGENASE DOMAIN-CONTAINING PROTEIN"/>
    <property type="match status" value="1"/>
</dbReference>
<proteinExistence type="predicted"/>
<evidence type="ECO:0000313" key="1">
    <source>
        <dbReference type="EMBL" id="RAO72492.1"/>
    </source>
</evidence>
<dbReference type="AlphaFoldDB" id="A0A364L9J8"/>
<reference evidence="1 2" key="1">
    <citation type="journal article" date="2017" name="Biotechnol. Biofuels">
        <title>Differential beta-glucosidase expression as a function of carbon source availability in Talaromyces amestolkiae: a genomic and proteomic approach.</title>
        <authorList>
            <person name="de Eugenio L.I."/>
            <person name="Mendez-Liter J.A."/>
            <person name="Nieto-Dominguez M."/>
            <person name="Alonso L."/>
            <person name="Gil-Munoz J."/>
            <person name="Barriuso J."/>
            <person name="Prieto A."/>
            <person name="Martinez M.J."/>
        </authorList>
    </citation>
    <scope>NUCLEOTIDE SEQUENCE [LARGE SCALE GENOMIC DNA]</scope>
    <source>
        <strain evidence="1 2">CIB</strain>
    </source>
</reference>
<gene>
    <name evidence="1" type="ORF">BHQ10_008504</name>
</gene>
<dbReference type="GeneID" id="63797718"/>
<protein>
    <recommendedName>
        <fullName evidence="3">Fe2OG dioxygenase domain-containing protein</fullName>
    </recommendedName>
</protein>
<sequence>MAIAIAPIVVGPRQKQRTKATKTLPQSLIDTTKNVPRAQRFDPDTHLNFVNPEKIYSMKEIGREGAGISPIALTTPFSLFTPEAIEQIRAELFTPEILENHHVMSDFASNMLRGYGARNAPFIHSIWNNPKVLEIVSKLAGIELIPIFEYETGHTNVSIDDSTSIVKMGEDEDETAFAWHYDSVPFVCVTMLSDCTGMVGGETAVRLGEDQVMKVRGPTQGCAVLMQGRYIEHQALKARGGTERIAMIASFRPKSAFVKDETILVGMRPISHLPELYMQYSEYRLEILEERIREQLKKVRERKRALLEFDTKGMKEFLKEQREYVDTTIGEMVELNDLAM</sequence>
<keyword evidence="2" id="KW-1185">Reference proteome</keyword>
<accession>A0A364L9J8</accession>
<dbReference type="OrthoDB" id="10256055at2759"/>
<dbReference type="PANTHER" id="PTHR41677">
    <property type="entry name" value="YALI0B19030P"/>
    <property type="match status" value="1"/>
</dbReference>
<dbReference type="EMBL" id="MIKG01000019">
    <property type="protein sequence ID" value="RAO72492.1"/>
    <property type="molecule type" value="Genomic_DNA"/>
</dbReference>
<comment type="caution">
    <text evidence="1">The sequence shown here is derived from an EMBL/GenBank/DDBJ whole genome shotgun (WGS) entry which is preliminary data.</text>
</comment>
<dbReference type="SUPFAM" id="SSF51197">
    <property type="entry name" value="Clavaminate synthase-like"/>
    <property type="match status" value="1"/>
</dbReference>
<name>A0A364L9J8_TALAM</name>